<dbReference type="InterPro" id="IPR052523">
    <property type="entry name" value="Trichothecene_AcTrans"/>
</dbReference>
<organism evidence="2 3">
    <name type="scientific">Trematosphaeria pertusa</name>
    <dbReference type="NCBI Taxonomy" id="390896"/>
    <lineage>
        <taxon>Eukaryota</taxon>
        <taxon>Fungi</taxon>
        <taxon>Dikarya</taxon>
        <taxon>Ascomycota</taxon>
        <taxon>Pezizomycotina</taxon>
        <taxon>Dothideomycetes</taxon>
        <taxon>Pleosporomycetidae</taxon>
        <taxon>Pleosporales</taxon>
        <taxon>Massarineae</taxon>
        <taxon>Trematosphaeriaceae</taxon>
        <taxon>Trematosphaeria</taxon>
    </lineage>
</organism>
<name>A0A6A6HX70_9PLEO</name>
<dbReference type="AlphaFoldDB" id="A0A6A6HX70"/>
<dbReference type="PANTHER" id="PTHR42791:SF14">
    <property type="entry name" value="N-ACETYLTRANSFERASE DOMAIN-CONTAINING PROTEIN"/>
    <property type="match status" value="1"/>
</dbReference>
<dbReference type="EMBL" id="ML987207">
    <property type="protein sequence ID" value="KAF2242637.1"/>
    <property type="molecule type" value="Genomic_DNA"/>
</dbReference>
<dbReference type="InterPro" id="IPR000182">
    <property type="entry name" value="GNAT_dom"/>
</dbReference>
<dbReference type="GeneID" id="54584558"/>
<dbReference type="OrthoDB" id="2115692at2759"/>
<sequence>MPLELHPVVESDFPDFVRIQVAAFNNGMTAYLVPRPVSEDWIEKSVDKHIKCFRAEPDCRFLKVIDTEQSGRMIAVAKWRINEKERTEEQIQPMLPVPGEEQEGNPAAQDFMWYLNRVRREFMGTKPFYFLHLLVTHPEHQRRGAGAMLVRWGIEQADKVQLPSFLEATEVGRPLYASLGFNGVHEEIFDLSKYGSQGRDRSTVMIRHPPN</sequence>
<dbReference type="PANTHER" id="PTHR42791">
    <property type="entry name" value="GNAT FAMILY ACETYLTRANSFERASE"/>
    <property type="match status" value="1"/>
</dbReference>
<dbReference type="CDD" id="cd04301">
    <property type="entry name" value="NAT_SF"/>
    <property type="match status" value="1"/>
</dbReference>
<protein>
    <recommendedName>
        <fullName evidence="1">N-acetyltransferase domain-containing protein</fullName>
    </recommendedName>
</protein>
<evidence type="ECO:0000259" key="1">
    <source>
        <dbReference type="PROSITE" id="PS51186"/>
    </source>
</evidence>
<proteinExistence type="predicted"/>
<evidence type="ECO:0000313" key="3">
    <source>
        <dbReference type="Proteomes" id="UP000800094"/>
    </source>
</evidence>
<dbReference type="Proteomes" id="UP000800094">
    <property type="component" value="Unassembled WGS sequence"/>
</dbReference>
<reference evidence="2" key="1">
    <citation type="journal article" date="2020" name="Stud. Mycol.">
        <title>101 Dothideomycetes genomes: a test case for predicting lifestyles and emergence of pathogens.</title>
        <authorList>
            <person name="Haridas S."/>
            <person name="Albert R."/>
            <person name="Binder M."/>
            <person name="Bloem J."/>
            <person name="Labutti K."/>
            <person name="Salamov A."/>
            <person name="Andreopoulos B."/>
            <person name="Baker S."/>
            <person name="Barry K."/>
            <person name="Bills G."/>
            <person name="Bluhm B."/>
            <person name="Cannon C."/>
            <person name="Castanera R."/>
            <person name="Culley D."/>
            <person name="Daum C."/>
            <person name="Ezra D."/>
            <person name="Gonzalez J."/>
            <person name="Henrissat B."/>
            <person name="Kuo A."/>
            <person name="Liang C."/>
            <person name="Lipzen A."/>
            <person name="Lutzoni F."/>
            <person name="Magnuson J."/>
            <person name="Mondo S."/>
            <person name="Nolan M."/>
            <person name="Ohm R."/>
            <person name="Pangilinan J."/>
            <person name="Park H.-J."/>
            <person name="Ramirez L."/>
            <person name="Alfaro M."/>
            <person name="Sun H."/>
            <person name="Tritt A."/>
            <person name="Yoshinaga Y."/>
            <person name="Zwiers L.-H."/>
            <person name="Turgeon B."/>
            <person name="Goodwin S."/>
            <person name="Spatafora J."/>
            <person name="Crous P."/>
            <person name="Grigoriev I."/>
        </authorList>
    </citation>
    <scope>NUCLEOTIDE SEQUENCE</scope>
    <source>
        <strain evidence="2">CBS 122368</strain>
    </source>
</reference>
<accession>A0A6A6HX70</accession>
<dbReference type="InterPro" id="IPR016181">
    <property type="entry name" value="Acyl_CoA_acyltransferase"/>
</dbReference>
<dbReference type="PROSITE" id="PS51186">
    <property type="entry name" value="GNAT"/>
    <property type="match status" value="1"/>
</dbReference>
<keyword evidence="3" id="KW-1185">Reference proteome</keyword>
<dbReference type="Pfam" id="PF00583">
    <property type="entry name" value="Acetyltransf_1"/>
    <property type="match status" value="1"/>
</dbReference>
<dbReference type="Gene3D" id="3.40.630.30">
    <property type="match status" value="1"/>
</dbReference>
<feature type="domain" description="N-acetyltransferase" evidence="1">
    <location>
        <begin position="74"/>
        <end position="210"/>
    </location>
</feature>
<gene>
    <name evidence="2" type="ORF">BU26DRAFT_534674</name>
</gene>
<evidence type="ECO:0000313" key="2">
    <source>
        <dbReference type="EMBL" id="KAF2242637.1"/>
    </source>
</evidence>
<dbReference type="GO" id="GO:0016747">
    <property type="term" value="F:acyltransferase activity, transferring groups other than amino-acyl groups"/>
    <property type="evidence" value="ECO:0007669"/>
    <property type="project" value="InterPro"/>
</dbReference>
<dbReference type="RefSeq" id="XP_033677641.1">
    <property type="nucleotide sequence ID" value="XM_033831228.1"/>
</dbReference>
<dbReference type="SUPFAM" id="SSF55729">
    <property type="entry name" value="Acyl-CoA N-acyltransferases (Nat)"/>
    <property type="match status" value="1"/>
</dbReference>